<dbReference type="EMBL" id="LKTM01000348">
    <property type="protein sequence ID" value="KQH76628.1"/>
    <property type="molecule type" value="Genomic_DNA"/>
</dbReference>
<name>A0A0Q2X5P8_MYCGO</name>
<dbReference type="AlphaFoldDB" id="A0A0Q2X5P8"/>
<organism evidence="1 2">
    <name type="scientific">Mycobacterium gordonae</name>
    <dbReference type="NCBI Taxonomy" id="1778"/>
    <lineage>
        <taxon>Bacteria</taxon>
        <taxon>Bacillati</taxon>
        <taxon>Actinomycetota</taxon>
        <taxon>Actinomycetes</taxon>
        <taxon>Mycobacteriales</taxon>
        <taxon>Mycobacteriaceae</taxon>
        <taxon>Mycobacterium</taxon>
    </lineage>
</organism>
<gene>
    <name evidence="1" type="ORF">AO501_10590</name>
</gene>
<accession>A0A0Q2X5P8</accession>
<evidence type="ECO:0000313" key="1">
    <source>
        <dbReference type="EMBL" id="KQH76628.1"/>
    </source>
</evidence>
<protein>
    <submittedName>
        <fullName evidence="1">Uncharacterized protein</fullName>
    </submittedName>
</protein>
<dbReference type="OrthoDB" id="4749019at2"/>
<evidence type="ECO:0000313" key="2">
    <source>
        <dbReference type="Proteomes" id="UP000051677"/>
    </source>
</evidence>
<proteinExistence type="predicted"/>
<comment type="caution">
    <text evidence="1">The sequence shown here is derived from an EMBL/GenBank/DDBJ whole genome shotgun (WGS) entry which is preliminary data.</text>
</comment>
<dbReference type="RefSeq" id="WP_055580464.1">
    <property type="nucleotide sequence ID" value="NZ_LKTM01000348.1"/>
</dbReference>
<reference evidence="1 2" key="1">
    <citation type="submission" date="2015-10" db="EMBL/GenBank/DDBJ databases">
        <title>Mycobacterium gordonae draft genome assembly.</title>
        <authorList>
            <person name="Ustinova V."/>
            <person name="Smirnova T."/>
            <person name="Blagodatskikh K."/>
            <person name="Varlamov D."/>
            <person name="Larionova E."/>
            <person name="Chernousova L."/>
        </authorList>
    </citation>
    <scope>NUCLEOTIDE SEQUENCE [LARGE SCALE GENOMIC DNA]</scope>
    <source>
        <strain evidence="1 2">CTRI 14-8773</strain>
    </source>
</reference>
<dbReference type="STRING" id="1778.A9W97_02550"/>
<sequence length="98" mass="10840">MHTFAALDHDLHDISELDHLERIGETRRQLLAHIAAGIESLQSAADTLDRLCSNTVYDADFIDGRDGRDVAAFLDETIRNARATYAVVHAVIDNGVPR</sequence>
<dbReference type="Proteomes" id="UP000051677">
    <property type="component" value="Unassembled WGS sequence"/>
</dbReference>